<dbReference type="InterPro" id="IPR003451">
    <property type="entry name" value="LytB/IspH"/>
</dbReference>
<dbReference type="GO" id="GO:0019288">
    <property type="term" value="P:isopentenyl diphosphate biosynthetic process, methylerythritol 4-phosphate pathway"/>
    <property type="evidence" value="ECO:0007669"/>
    <property type="project" value="InterPro"/>
</dbReference>
<keyword evidence="4" id="KW-0560">Oxidoreductase</keyword>
<comment type="caution">
    <text evidence="11">The sequence shown here is derived from an EMBL/GenBank/DDBJ whole genome shotgun (WGS) entry which is preliminary data.</text>
</comment>
<dbReference type="AlphaFoldDB" id="A0AAW1XZZ3"/>
<evidence type="ECO:0000256" key="4">
    <source>
        <dbReference type="ARBA" id="ARBA00023002"/>
    </source>
</evidence>
<evidence type="ECO:0000313" key="11">
    <source>
        <dbReference type="EMBL" id="KAK9942338.1"/>
    </source>
</evidence>
<comment type="cofactor">
    <cofactor evidence="1">
        <name>[4Fe-4S] cluster</name>
        <dbReference type="ChEBI" id="CHEBI:49883"/>
    </cofactor>
</comment>
<comment type="similarity">
    <text evidence="9">Belongs to the IspH family.</text>
</comment>
<accession>A0AAW1XZZ3</accession>
<comment type="pathway">
    <text evidence="7">Isoprenoid biosynthesis; isopentenyl diphosphate biosynthesis via DXP pathway; isopentenyl diphosphate from 1-deoxy-D-xylulose 5-phosphate: step 6/6.</text>
</comment>
<evidence type="ECO:0000256" key="3">
    <source>
        <dbReference type="ARBA" id="ARBA00022723"/>
    </source>
</evidence>
<dbReference type="Pfam" id="PF02401">
    <property type="entry name" value="LYTB"/>
    <property type="match status" value="1"/>
</dbReference>
<keyword evidence="5" id="KW-0408">Iron</keyword>
<dbReference type="Gene3D" id="3.40.1010.20">
    <property type="entry name" value="4-hydroxy-3-methylbut-2-enyl diphosphate reductase, catalytic domain"/>
    <property type="match status" value="1"/>
</dbReference>
<dbReference type="PANTHER" id="PTHR31619:SF5">
    <property type="entry name" value="4-HYDROXY-3-METHYLBUT-2-ENYL DIPHOSPHATE REDUCTASE, CHLOROPLASTIC"/>
    <property type="match status" value="1"/>
</dbReference>
<keyword evidence="12" id="KW-1185">Reference proteome</keyword>
<organism evidence="11 12">
    <name type="scientific">Rubus argutus</name>
    <name type="common">Southern blackberry</name>
    <dbReference type="NCBI Taxonomy" id="59490"/>
    <lineage>
        <taxon>Eukaryota</taxon>
        <taxon>Viridiplantae</taxon>
        <taxon>Streptophyta</taxon>
        <taxon>Embryophyta</taxon>
        <taxon>Tracheophyta</taxon>
        <taxon>Spermatophyta</taxon>
        <taxon>Magnoliopsida</taxon>
        <taxon>eudicotyledons</taxon>
        <taxon>Gunneridae</taxon>
        <taxon>Pentapetalae</taxon>
        <taxon>rosids</taxon>
        <taxon>fabids</taxon>
        <taxon>Rosales</taxon>
        <taxon>Rosaceae</taxon>
        <taxon>Rosoideae</taxon>
        <taxon>Rosoideae incertae sedis</taxon>
        <taxon>Rubus</taxon>
    </lineage>
</organism>
<name>A0AAW1XZZ3_RUBAR</name>
<dbReference type="Proteomes" id="UP001457282">
    <property type="component" value="Unassembled WGS sequence"/>
</dbReference>
<comment type="pathway">
    <text evidence="8">Isoprenoid biosynthesis; dimethylallyl diphosphate biosynthesis; dimethylallyl diphosphate from (2E)-4-hydroxy-3-methylbutenyl diphosphate: step 1/1.</text>
</comment>
<dbReference type="EMBL" id="JBEDUW010000002">
    <property type="protein sequence ID" value="KAK9942338.1"/>
    <property type="molecule type" value="Genomic_DNA"/>
</dbReference>
<proteinExistence type="inferred from homology"/>
<evidence type="ECO:0000256" key="7">
    <source>
        <dbReference type="ARBA" id="ARBA00046313"/>
    </source>
</evidence>
<dbReference type="GO" id="GO:0050992">
    <property type="term" value="P:dimethylallyl diphosphate biosynthetic process"/>
    <property type="evidence" value="ECO:0007669"/>
    <property type="project" value="InterPro"/>
</dbReference>
<dbReference type="GO" id="GO:0051539">
    <property type="term" value="F:4 iron, 4 sulfur cluster binding"/>
    <property type="evidence" value="ECO:0007669"/>
    <property type="project" value="UniProtKB-KW"/>
</dbReference>
<evidence type="ECO:0000256" key="9">
    <source>
        <dbReference type="ARBA" id="ARBA00046335"/>
    </source>
</evidence>
<dbReference type="GO" id="GO:0046872">
    <property type="term" value="F:metal ion binding"/>
    <property type="evidence" value="ECO:0007669"/>
    <property type="project" value="UniProtKB-KW"/>
</dbReference>
<evidence type="ECO:0000256" key="2">
    <source>
        <dbReference type="ARBA" id="ARBA00022485"/>
    </source>
</evidence>
<evidence type="ECO:0000256" key="6">
    <source>
        <dbReference type="ARBA" id="ARBA00023014"/>
    </source>
</evidence>
<keyword evidence="3" id="KW-0479">Metal-binding</keyword>
<evidence type="ECO:0000256" key="10">
    <source>
        <dbReference type="ARBA" id="ARBA00047177"/>
    </source>
</evidence>
<sequence length="101" mass="11745">MLMIETDNIGKLVEKTMMRKYGVENINNHFVSFNTMCYATQERQDATHKLVEEKLDFMLVVGGWNSDNTSHIQEIAEFRGIPSYWIDTEERIGPGNRIAYI</sequence>
<evidence type="ECO:0000256" key="5">
    <source>
        <dbReference type="ARBA" id="ARBA00023004"/>
    </source>
</evidence>
<evidence type="ECO:0000313" key="12">
    <source>
        <dbReference type="Proteomes" id="UP001457282"/>
    </source>
</evidence>
<evidence type="ECO:0000256" key="1">
    <source>
        <dbReference type="ARBA" id="ARBA00001966"/>
    </source>
</evidence>
<dbReference type="GO" id="GO:0051745">
    <property type="term" value="F:4-hydroxy-3-methylbut-2-enyl diphosphate reductase activity"/>
    <property type="evidence" value="ECO:0007669"/>
    <property type="project" value="UniProtKB-EC"/>
</dbReference>
<keyword evidence="6" id="KW-0411">Iron-sulfur</keyword>
<reference evidence="11 12" key="1">
    <citation type="journal article" date="2023" name="G3 (Bethesda)">
        <title>A chromosome-length genome assembly and annotation of blackberry (Rubus argutus, cv. 'Hillquist').</title>
        <authorList>
            <person name="Bruna T."/>
            <person name="Aryal R."/>
            <person name="Dudchenko O."/>
            <person name="Sargent D.J."/>
            <person name="Mead D."/>
            <person name="Buti M."/>
            <person name="Cavallini A."/>
            <person name="Hytonen T."/>
            <person name="Andres J."/>
            <person name="Pham M."/>
            <person name="Weisz D."/>
            <person name="Mascagni F."/>
            <person name="Usai G."/>
            <person name="Natali L."/>
            <person name="Bassil N."/>
            <person name="Fernandez G.E."/>
            <person name="Lomsadze A."/>
            <person name="Armour M."/>
            <person name="Olukolu B."/>
            <person name="Poorten T."/>
            <person name="Britton C."/>
            <person name="Davik J."/>
            <person name="Ashrafi H."/>
            <person name="Aiden E.L."/>
            <person name="Borodovsky M."/>
            <person name="Worthington M."/>
        </authorList>
    </citation>
    <scope>NUCLEOTIDE SEQUENCE [LARGE SCALE GENOMIC DNA]</scope>
    <source>
        <strain evidence="11">PI 553951</strain>
    </source>
</reference>
<gene>
    <name evidence="11" type="ORF">M0R45_008008</name>
</gene>
<keyword evidence="2" id="KW-0004">4Fe-4S</keyword>
<evidence type="ECO:0000256" key="8">
    <source>
        <dbReference type="ARBA" id="ARBA00046314"/>
    </source>
</evidence>
<protein>
    <recommendedName>
        <fullName evidence="10">4-hydroxy-3-methylbut-2-enyl diphosphate reductase</fullName>
        <ecNumber evidence="10">1.17.7.4</ecNumber>
    </recommendedName>
</protein>
<dbReference type="PANTHER" id="PTHR31619">
    <property type="entry name" value="4-HYDROXY-3-METHYLBUT-2-ENYL DIPHOSPHATE REDUCTASE, CHLOROPLASTIC"/>
    <property type="match status" value="1"/>
</dbReference>
<dbReference type="EC" id="1.17.7.4" evidence="10"/>